<feature type="region of interest" description="Disordered" evidence="1">
    <location>
        <begin position="41"/>
        <end position="116"/>
    </location>
</feature>
<sequence>MAATLTPISSREKLAAMAFEPVDQASAVEAAEKAAAAAGALSAPGGKGNGWWNNMKTPKPGVSGNVPPKRRIGRFGFGGPKSMLPPTLSDSMEDESRHSNNQQKGKLPTLDMSRHT</sequence>
<dbReference type="AlphaFoldDB" id="A0A7R9WVY5"/>
<evidence type="ECO:0000313" key="2">
    <source>
        <dbReference type="EMBL" id="CAD8337202.1"/>
    </source>
</evidence>
<dbReference type="EMBL" id="HBEF01014899">
    <property type="protein sequence ID" value="CAD8337202.1"/>
    <property type="molecule type" value="Transcribed_RNA"/>
</dbReference>
<evidence type="ECO:0000256" key="1">
    <source>
        <dbReference type="SAM" id="MobiDB-lite"/>
    </source>
</evidence>
<name>A0A7R9WVY5_9STRA</name>
<gene>
    <name evidence="2" type="ORF">CAUS1442_LOCUS9330</name>
</gene>
<organism evidence="2">
    <name type="scientific">Craspedostauros australis</name>
    <dbReference type="NCBI Taxonomy" id="1486917"/>
    <lineage>
        <taxon>Eukaryota</taxon>
        <taxon>Sar</taxon>
        <taxon>Stramenopiles</taxon>
        <taxon>Ochrophyta</taxon>
        <taxon>Bacillariophyta</taxon>
        <taxon>Bacillariophyceae</taxon>
        <taxon>Bacillariophycidae</taxon>
        <taxon>Naviculales</taxon>
        <taxon>Naviculaceae</taxon>
        <taxon>Craspedostauros</taxon>
    </lineage>
</organism>
<feature type="compositionally biased region" description="Low complexity" evidence="1">
    <location>
        <begin position="41"/>
        <end position="54"/>
    </location>
</feature>
<reference evidence="2" key="1">
    <citation type="submission" date="2021-01" db="EMBL/GenBank/DDBJ databases">
        <authorList>
            <person name="Corre E."/>
            <person name="Pelletier E."/>
            <person name="Niang G."/>
            <person name="Scheremetjew M."/>
            <person name="Finn R."/>
            <person name="Kale V."/>
            <person name="Holt S."/>
            <person name="Cochrane G."/>
            <person name="Meng A."/>
            <person name="Brown T."/>
            <person name="Cohen L."/>
        </authorList>
    </citation>
    <scope>NUCLEOTIDE SEQUENCE</scope>
    <source>
        <strain evidence="2">CCMP3328</strain>
    </source>
</reference>
<protein>
    <submittedName>
        <fullName evidence="2">Uncharacterized protein</fullName>
    </submittedName>
</protein>
<proteinExistence type="predicted"/>
<accession>A0A7R9WVY5</accession>